<dbReference type="AlphaFoldDB" id="A0AAD7DGZ8"/>
<gene>
    <name evidence="2" type="ORF">B0H17DRAFT_1179697</name>
</gene>
<evidence type="ECO:0000256" key="1">
    <source>
        <dbReference type="SAM" id="MobiDB-lite"/>
    </source>
</evidence>
<dbReference type="Proteomes" id="UP001221757">
    <property type="component" value="Unassembled WGS sequence"/>
</dbReference>
<feature type="region of interest" description="Disordered" evidence="1">
    <location>
        <begin position="38"/>
        <end position="58"/>
    </location>
</feature>
<proteinExistence type="predicted"/>
<evidence type="ECO:0000313" key="2">
    <source>
        <dbReference type="EMBL" id="KAJ7691155.1"/>
    </source>
</evidence>
<evidence type="ECO:0000313" key="3">
    <source>
        <dbReference type="Proteomes" id="UP001221757"/>
    </source>
</evidence>
<name>A0AAD7DGZ8_MYCRO</name>
<dbReference type="EMBL" id="JARKIE010000060">
    <property type="protein sequence ID" value="KAJ7691155.1"/>
    <property type="molecule type" value="Genomic_DNA"/>
</dbReference>
<sequence>MCRPQSSRTVECWWSGRVKTENIGTKMIDSVGAPNVAIRKPSALDNPPENAARQTESRRRKQCLSYEGWPAHAEIELYEIVEATGVELAFCWRNCLGINWRDKRAPGPVKRRWLIRGQRRLTVKVERMKMIWKRCLGYGRTYGGTVEFWVFLCADFLVPPCFPGARRRMLRSAAEISCYLTAAIAEFYPRKKGLESGYTLSRPKFYLEKIYGKRWTLSFTLIPGKKSRFYLRENQGKIRQSPQLRLLQPGQSPVDKRCKFHARIKRAEARAANQTTPLANSAGMGPELAISEIKNCADGEFFLVGNDTTARGKGLGKAR</sequence>
<accession>A0AAD7DGZ8</accession>
<reference evidence="2" key="1">
    <citation type="submission" date="2023-03" db="EMBL/GenBank/DDBJ databases">
        <title>Massive genome expansion in bonnet fungi (Mycena s.s.) driven by repeated elements and novel gene families across ecological guilds.</title>
        <authorList>
            <consortium name="Lawrence Berkeley National Laboratory"/>
            <person name="Harder C.B."/>
            <person name="Miyauchi S."/>
            <person name="Viragh M."/>
            <person name="Kuo A."/>
            <person name="Thoen E."/>
            <person name="Andreopoulos B."/>
            <person name="Lu D."/>
            <person name="Skrede I."/>
            <person name="Drula E."/>
            <person name="Henrissat B."/>
            <person name="Morin E."/>
            <person name="Kohler A."/>
            <person name="Barry K."/>
            <person name="LaButti K."/>
            <person name="Morin E."/>
            <person name="Salamov A."/>
            <person name="Lipzen A."/>
            <person name="Mereny Z."/>
            <person name="Hegedus B."/>
            <person name="Baldrian P."/>
            <person name="Stursova M."/>
            <person name="Weitz H."/>
            <person name="Taylor A."/>
            <person name="Grigoriev I.V."/>
            <person name="Nagy L.G."/>
            <person name="Martin F."/>
            <person name="Kauserud H."/>
        </authorList>
    </citation>
    <scope>NUCLEOTIDE SEQUENCE</scope>
    <source>
        <strain evidence="2">CBHHK067</strain>
    </source>
</reference>
<keyword evidence="3" id="KW-1185">Reference proteome</keyword>
<protein>
    <submittedName>
        <fullName evidence="2">Uncharacterized protein</fullName>
    </submittedName>
</protein>
<organism evidence="2 3">
    <name type="scientific">Mycena rosella</name>
    <name type="common">Pink bonnet</name>
    <name type="synonym">Agaricus rosellus</name>
    <dbReference type="NCBI Taxonomy" id="1033263"/>
    <lineage>
        <taxon>Eukaryota</taxon>
        <taxon>Fungi</taxon>
        <taxon>Dikarya</taxon>
        <taxon>Basidiomycota</taxon>
        <taxon>Agaricomycotina</taxon>
        <taxon>Agaricomycetes</taxon>
        <taxon>Agaricomycetidae</taxon>
        <taxon>Agaricales</taxon>
        <taxon>Marasmiineae</taxon>
        <taxon>Mycenaceae</taxon>
        <taxon>Mycena</taxon>
    </lineage>
</organism>
<comment type="caution">
    <text evidence="2">The sequence shown here is derived from an EMBL/GenBank/DDBJ whole genome shotgun (WGS) entry which is preliminary data.</text>
</comment>